<dbReference type="RefSeq" id="WP_148973357.1">
    <property type="nucleotide sequence ID" value="NZ_VTER01000002.1"/>
</dbReference>
<comment type="caution">
    <text evidence="2">The sequence shown here is derived from an EMBL/GenBank/DDBJ whole genome shotgun (WGS) entry which is preliminary data.</text>
</comment>
<dbReference type="AlphaFoldDB" id="A0A5D4RNB1"/>
<proteinExistence type="predicted"/>
<feature type="transmembrane region" description="Helical" evidence="1">
    <location>
        <begin position="32"/>
        <end position="49"/>
    </location>
</feature>
<keyword evidence="1" id="KW-0812">Transmembrane</keyword>
<evidence type="ECO:0000256" key="1">
    <source>
        <dbReference type="SAM" id="Phobius"/>
    </source>
</evidence>
<feature type="transmembrane region" description="Helical" evidence="1">
    <location>
        <begin position="7"/>
        <end position="26"/>
    </location>
</feature>
<evidence type="ECO:0000313" key="2">
    <source>
        <dbReference type="EMBL" id="TYS50962.1"/>
    </source>
</evidence>
<keyword evidence="1" id="KW-1133">Transmembrane helix</keyword>
<reference evidence="2 3" key="1">
    <citation type="submission" date="2019-08" db="EMBL/GenBank/DDBJ databases">
        <title>Bacillus genomes from the desert of Cuatro Cienegas, Coahuila.</title>
        <authorList>
            <person name="Olmedo-Alvarez G."/>
        </authorList>
    </citation>
    <scope>NUCLEOTIDE SEQUENCE [LARGE SCALE GENOMIC DNA]</scope>
    <source>
        <strain evidence="2 3">CH446_14T</strain>
    </source>
</reference>
<accession>A0A5D4RNB1</accession>
<evidence type="ECO:0000313" key="3">
    <source>
        <dbReference type="Proteomes" id="UP000322139"/>
    </source>
</evidence>
<sequence length="75" mass="8448">MKSPYNKVYIPLTIIAIIVLILHKIGPFAGQLRLAGFALFTILCAALVIESRRTKGKVFAAIVYFFFGFVMYKFS</sequence>
<dbReference type="Proteomes" id="UP000322139">
    <property type="component" value="Unassembled WGS sequence"/>
</dbReference>
<protein>
    <submittedName>
        <fullName evidence="2">Uncharacterized protein</fullName>
    </submittedName>
</protein>
<gene>
    <name evidence="2" type="ORF">FZD51_02650</name>
</gene>
<dbReference type="EMBL" id="VTER01000002">
    <property type="protein sequence ID" value="TYS50962.1"/>
    <property type="molecule type" value="Genomic_DNA"/>
</dbReference>
<organism evidence="2 3">
    <name type="scientific">Bacillus infantis</name>
    <dbReference type="NCBI Taxonomy" id="324767"/>
    <lineage>
        <taxon>Bacteria</taxon>
        <taxon>Bacillati</taxon>
        <taxon>Bacillota</taxon>
        <taxon>Bacilli</taxon>
        <taxon>Bacillales</taxon>
        <taxon>Bacillaceae</taxon>
        <taxon>Bacillus</taxon>
    </lineage>
</organism>
<feature type="transmembrane region" description="Helical" evidence="1">
    <location>
        <begin position="56"/>
        <end position="74"/>
    </location>
</feature>
<name>A0A5D4RNB1_9BACI</name>
<keyword evidence="1" id="KW-0472">Membrane</keyword>